<dbReference type="InterPro" id="IPR012160">
    <property type="entry name" value="LtaS-like"/>
</dbReference>
<dbReference type="OrthoDB" id="5901192at2"/>
<keyword evidence="9" id="KW-0479">Metal-binding</keyword>
<dbReference type="AlphaFoldDB" id="A0A3M7TQH6"/>
<comment type="caution">
    <text evidence="13">The sequence shown here is derived from an EMBL/GenBank/DDBJ whole genome shotgun (WGS) entry which is preliminary data.</text>
</comment>
<feature type="domain" description="Sulfatase N-terminal" evidence="12">
    <location>
        <begin position="247"/>
        <end position="535"/>
    </location>
</feature>
<evidence type="ECO:0000256" key="3">
    <source>
        <dbReference type="ARBA" id="ARBA00022475"/>
    </source>
</evidence>
<proteinExistence type="inferred from homology"/>
<evidence type="ECO:0000256" key="6">
    <source>
        <dbReference type="ARBA" id="ARBA00023136"/>
    </source>
</evidence>
<gene>
    <name evidence="13" type="ORF">EBO34_14440</name>
</gene>
<keyword evidence="5 11" id="KW-1133">Transmembrane helix</keyword>
<evidence type="ECO:0000256" key="2">
    <source>
        <dbReference type="ARBA" id="ARBA00009983"/>
    </source>
</evidence>
<feature type="binding site" evidence="10">
    <location>
        <position position="297"/>
    </location>
    <ligand>
        <name>Mn(2+)</name>
        <dbReference type="ChEBI" id="CHEBI:29035"/>
    </ligand>
</feature>
<feature type="transmembrane region" description="Helical" evidence="11">
    <location>
        <begin position="37"/>
        <end position="61"/>
    </location>
</feature>
<evidence type="ECO:0000256" key="7">
    <source>
        <dbReference type="PIRNR" id="PIRNR005091"/>
    </source>
</evidence>
<keyword evidence="6 7" id="KW-0472">Membrane</keyword>
<dbReference type="GO" id="GO:0005886">
    <property type="term" value="C:plasma membrane"/>
    <property type="evidence" value="ECO:0007669"/>
    <property type="project" value="UniProtKB-SubCell"/>
</dbReference>
<sequence length="615" mass="71456">MRTFFHNHRLFILCLLTLWLKTFIVSAFVFQVTISNILQAIVFILNPLSFILVFFTIGLLFYEKVQRWYFTILLLLLSITLYSNAVYFREFTDIITLPMLVMSGNAGDLSTSVFELIKWYDILFFIDFIVFALLLWKRPGLLPVTQLGFSKNRRLFAVAGVIVLVVIALSQVERPQNPETMTHSFDREGLIKRYGLYNFYVYDAFLHTRTAVLAVISEEDDWEDIEDHLSQYRKPPNPEAFGIAEGKNVVFISMESIESFVIGETVNDEEITPYLNELIEDSYYFPNFYDQTGQGKTSDAEFMINTGLYPVGRGAVFHTHTDNEYMGLPDMLRDEGYYTASFHGNDRTFYNRDVMYGNLGYDYYYSKSYFDVTEENSVGWGLKDIDFFEQSMDYVKDLPEPFYATFLTLTNHFPYELDEEDHFIEPYTSSSDILNRYIPTVRYTDEAIRLFMEDMKEEGLYEDTIFVLYGDHYGIAESHNEAMGEFLGKEIDPFENTQLARVPLIIHIPGQEGEEVDTVAGKVDIKPTIMNLLGIPEYPHVLFGTDLLSNQREDFAVLRNGTIISNEYMYTAETCYDKKTKAPTTPESCDPIRDRGEWEIFYSDSIIYGDLLRFR</sequence>
<dbReference type="InterPro" id="IPR017850">
    <property type="entry name" value="Alkaline_phosphatase_core_sf"/>
</dbReference>
<name>A0A3M7TQH6_9BACI</name>
<evidence type="ECO:0000256" key="5">
    <source>
        <dbReference type="ARBA" id="ARBA00022989"/>
    </source>
</evidence>
<dbReference type="Proteomes" id="UP000278746">
    <property type="component" value="Unassembled WGS sequence"/>
</dbReference>
<feature type="active site" evidence="8">
    <location>
        <position position="297"/>
    </location>
</feature>
<dbReference type="PANTHER" id="PTHR47371">
    <property type="entry name" value="LIPOTEICHOIC ACID SYNTHASE"/>
    <property type="match status" value="1"/>
</dbReference>
<dbReference type="PIRSF" id="PIRSF005091">
    <property type="entry name" value="Mmb_sulf_HI1246"/>
    <property type="match status" value="1"/>
</dbReference>
<evidence type="ECO:0000256" key="9">
    <source>
        <dbReference type="PIRSR" id="PIRSR005091-2"/>
    </source>
</evidence>
<evidence type="ECO:0000313" key="13">
    <source>
        <dbReference type="EMBL" id="RNA67896.1"/>
    </source>
</evidence>
<dbReference type="Gene3D" id="3.30.1120.170">
    <property type="match status" value="1"/>
</dbReference>
<evidence type="ECO:0000256" key="8">
    <source>
        <dbReference type="PIRSR" id="PIRSR005091-1"/>
    </source>
</evidence>
<evidence type="ECO:0000256" key="11">
    <source>
        <dbReference type="SAM" id="Phobius"/>
    </source>
</evidence>
<feature type="transmembrane region" description="Helical" evidence="11">
    <location>
        <begin position="117"/>
        <end position="135"/>
    </location>
</feature>
<feature type="transmembrane region" description="Helical" evidence="11">
    <location>
        <begin position="155"/>
        <end position="172"/>
    </location>
</feature>
<dbReference type="InterPro" id="IPR000917">
    <property type="entry name" value="Sulfatase_N"/>
</dbReference>
<evidence type="ECO:0000256" key="10">
    <source>
        <dbReference type="PIRSR" id="PIRSR005091-3"/>
    </source>
</evidence>
<dbReference type="Pfam" id="PF00884">
    <property type="entry name" value="Sulfatase"/>
    <property type="match status" value="1"/>
</dbReference>
<dbReference type="SUPFAM" id="SSF53649">
    <property type="entry name" value="Alkaline phosphatase-like"/>
    <property type="match status" value="1"/>
</dbReference>
<feature type="binding site" evidence="10">
    <location>
        <position position="471"/>
    </location>
    <ligand>
        <name>Mn(2+)</name>
        <dbReference type="ChEBI" id="CHEBI:29035"/>
    </ligand>
</feature>
<evidence type="ECO:0000256" key="1">
    <source>
        <dbReference type="ARBA" id="ARBA00004651"/>
    </source>
</evidence>
<feature type="binding site" evidence="9">
    <location>
        <position position="412"/>
    </location>
    <ligand>
        <name>substrate</name>
    </ligand>
</feature>
<dbReference type="Gene3D" id="3.40.720.10">
    <property type="entry name" value="Alkaline Phosphatase, subunit A"/>
    <property type="match status" value="1"/>
</dbReference>
<feature type="binding site" evidence="10">
    <location>
        <position position="472"/>
    </location>
    <ligand>
        <name>Mn(2+)</name>
        <dbReference type="ChEBI" id="CHEBI:29035"/>
    </ligand>
</feature>
<evidence type="ECO:0000256" key="4">
    <source>
        <dbReference type="ARBA" id="ARBA00022692"/>
    </source>
</evidence>
<evidence type="ECO:0000313" key="14">
    <source>
        <dbReference type="Proteomes" id="UP000278746"/>
    </source>
</evidence>
<comment type="similarity">
    <text evidence="2 7">Belongs to the LTA synthase family.</text>
</comment>
<protein>
    <submittedName>
        <fullName evidence="13">LTA synthase family protein</fullName>
    </submittedName>
</protein>
<dbReference type="CDD" id="cd16015">
    <property type="entry name" value="LTA_synthase"/>
    <property type="match status" value="1"/>
</dbReference>
<accession>A0A3M7TQH6</accession>
<dbReference type="RefSeq" id="WP_122899751.1">
    <property type="nucleotide sequence ID" value="NZ_RHIB01000002.1"/>
</dbReference>
<dbReference type="PANTHER" id="PTHR47371:SF1">
    <property type="entry name" value="LIPOTEICHOIC ACID SYNTHASE-LIKE YQGS"/>
    <property type="match status" value="1"/>
</dbReference>
<feature type="binding site" evidence="10">
    <location>
        <position position="255"/>
    </location>
    <ligand>
        <name>Mn(2+)</name>
        <dbReference type="ChEBI" id="CHEBI:29035"/>
    </ligand>
</feature>
<keyword evidence="14" id="KW-1185">Reference proteome</keyword>
<reference evidence="13 14" key="1">
    <citation type="submission" date="2018-10" db="EMBL/GenBank/DDBJ databases">
        <title>Bacillus Keqinensis sp. nov., a moderately halophilic bacterium isolated from a saline-alkaline lake.</title>
        <authorList>
            <person name="Wang H."/>
        </authorList>
    </citation>
    <scope>NUCLEOTIDE SEQUENCE [LARGE SCALE GENOMIC DNA]</scope>
    <source>
        <strain evidence="13 14">KQ-3</strain>
    </source>
</reference>
<keyword evidence="4 11" id="KW-0812">Transmembrane</keyword>
<dbReference type="EMBL" id="RHIB01000002">
    <property type="protein sequence ID" value="RNA67896.1"/>
    <property type="molecule type" value="Genomic_DNA"/>
</dbReference>
<organism evidence="13 14">
    <name type="scientific">Alteribacter keqinensis</name>
    <dbReference type="NCBI Taxonomy" id="2483800"/>
    <lineage>
        <taxon>Bacteria</taxon>
        <taxon>Bacillati</taxon>
        <taxon>Bacillota</taxon>
        <taxon>Bacilli</taxon>
        <taxon>Bacillales</taxon>
        <taxon>Bacillaceae</taxon>
        <taxon>Alteribacter</taxon>
    </lineage>
</organism>
<dbReference type="InterPro" id="IPR050448">
    <property type="entry name" value="OpgB/LTA_synthase_biosynth"/>
</dbReference>
<dbReference type="GO" id="GO:0046872">
    <property type="term" value="F:metal ion binding"/>
    <property type="evidence" value="ECO:0007669"/>
    <property type="project" value="UniProtKB-KW"/>
</dbReference>
<keyword evidence="3 7" id="KW-1003">Cell membrane</keyword>
<comment type="subcellular location">
    <subcellularLocation>
        <location evidence="1">Cell membrane</location>
        <topology evidence="1">Multi-pass membrane protein</topology>
    </subcellularLocation>
</comment>
<evidence type="ECO:0000259" key="12">
    <source>
        <dbReference type="Pfam" id="PF00884"/>
    </source>
</evidence>
<keyword evidence="9" id="KW-0464">Manganese</keyword>
<feature type="transmembrane region" description="Helical" evidence="11">
    <location>
        <begin position="68"/>
        <end position="88"/>
    </location>
</feature>